<feature type="chain" id="PRO_5045915955" evidence="1">
    <location>
        <begin position="19"/>
        <end position="521"/>
    </location>
</feature>
<organism evidence="4 5">
    <name type="scientific">Spirosoma liriopis</name>
    <dbReference type="NCBI Taxonomy" id="2937440"/>
    <lineage>
        <taxon>Bacteria</taxon>
        <taxon>Pseudomonadati</taxon>
        <taxon>Bacteroidota</taxon>
        <taxon>Cytophagia</taxon>
        <taxon>Cytophagales</taxon>
        <taxon>Cytophagaceae</taxon>
        <taxon>Spirosoma</taxon>
    </lineage>
</organism>
<evidence type="ECO:0000256" key="1">
    <source>
        <dbReference type="SAM" id="SignalP"/>
    </source>
</evidence>
<keyword evidence="5" id="KW-1185">Reference proteome</keyword>
<evidence type="ECO:0000313" key="4">
    <source>
        <dbReference type="EMBL" id="MCK8493604.1"/>
    </source>
</evidence>
<sequence>MKKLLRLLVLLLTQPVWAQAPLDLSQSGLQFDDEAYLKIEQKPDNVLYKAPLPKALSYEKYLPSIERQGDYGTCVAFSCAYYTRTVIEAIQRGLTKKSEIDQTRFSPTYLYAHLKLPSDVTCQRGGTLDEGLTVLKKYGVPFWSNLAYPQCLKDVKSYDEQASRFRIRHFERIFTFATTFQKAQQNRKELESVIRDNVQNVKLALAGGYPVPIGMMIPLSFQAVSTDTWTPGPSDTDDLFEEVKSGFKRHKLFGHALTVVGYDDKRQAFRVVNSWGTRWADKGLCWINYHDFGLFTRYAFRVYPMELPPVKTIHLPNLAGTLSKPKPAGFSEQPTTRQASVTMQLVDGTLMAARRLNSSLTTDGGMNKAIDEYRLVNAYPSGTRFKLTVNNSKAAYVYVIGTDQTQKLTRLFPYTDKFSAMIAPKESAVLPGPTKHIRLDNNPGQEYYLILVSEKPLHLGRLISKMSQISGSLSQRLTQTLGDQLMNSREMDYSPEQIKVDTPIDSTGKIIPLLISLTHKP</sequence>
<reference evidence="4 5" key="1">
    <citation type="submission" date="2022-04" db="EMBL/GenBank/DDBJ databases">
        <title>Spirosoma sp. strain RP8 genome sequencing and assembly.</title>
        <authorList>
            <person name="Jung Y."/>
        </authorList>
    </citation>
    <scope>NUCLEOTIDE SEQUENCE [LARGE SCALE GENOMIC DNA]</scope>
    <source>
        <strain evidence="4 5">RP8</strain>
    </source>
</reference>
<feature type="domain" description="Peptidase C1A papain C-terminal" evidence="2">
    <location>
        <begin position="61"/>
        <end position="288"/>
    </location>
</feature>
<dbReference type="RefSeq" id="WP_248478213.1">
    <property type="nucleotide sequence ID" value="NZ_JALPRF010000003.1"/>
</dbReference>
<dbReference type="EMBL" id="JALPRF010000003">
    <property type="protein sequence ID" value="MCK8493604.1"/>
    <property type="molecule type" value="Genomic_DNA"/>
</dbReference>
<dbReference type="Gene3D" id="3.90.70.10">
    <property type="entry name" value="Cysteine proteinases"/>
    <property type="match status" value="1"/>
</dbReference>
<evidence type="ECO:0000259" key="2">
    <source>
        <dbReference type="Pfam" id="PF00112"/>
    </source>
</evidence>
<accession>A0ABT0HN60</accession>
<dbReference type="InterPro" id="IPR025493">
    <property type="entry name" value="DUF4384"/>
</dbReference>
<dbReference type="InterPro" id="IPR000668">
    <property type="entry name" value="Peptidase_C1A_C"/>
</dbReference>
<feature type="domain" description="DUF4384" evidence="3">
    <location>
        <begin position="379"/>
        <end position="456"/>
    </location>
</feature>
<dbReference type="Proteomes" id="UP001202180">
    <property type="component" value="Unassembled WGS sequence"/>
</dbReference>
<dbReference type="InterPro" id="IPR038765">
    <property type="entry name" value="Papain-like_cys_pep_sf"/>
</dbReference>
<protein>
    <submittedName>
        <fullName evidence="4">DUF4384 domain-containing protein</fullName>
    </submittedName>
</protein>
<dbReference type="Pfam" id="PF00112">
    <property type="entry name" value="Peptidase_C1"/>
    <property type="match status" value="1"/>
</dbReference>
<feature type="signal peptide" evidence="1">
    <location>
        <begin position="1"/>
        <end position="18"/>
    </location>
</feature>
<dbReference type="CDD" id="cd02619">
    <property type="entry name" value="Peptidase_C1"/>
    <property type="match status" value="1"/>
</dbReference>
<proteinExistence type="predicted"/>
<evidence type="ECO:0000313" key="5">
    <source>
        <dbReference type="Proteomes" id="UP001202180"/>
    </source>
</evidence>
<dbReference type="SUPFAM" id="SSF54001">
    <property type="entry name" value="Cysteine proteinases"/>
    <property type="match status" value="1"/>
</dbReference>
<name>A0ABT0HN60_9BACT</name>
<keyword evidence="1" id="KW-0732">Signal</keyword>
<comment type="caution">
    <text evidence="4">The sequence shown here is derived from an EMBL/GenBank/DDBJ whole genome shotgun (WGS) entry which is preliminary data.</text>
</comment>
<dbReference type="Pfam" id="PF14326">
    <property type="entry name" value="DUF4384"/>
    <property type="match status" value="1"/>
</dbReference>
<gene>
    <name evidence="4" type="ORF">M0L20_17190</name>
</gene>
<evidence type="ECO:0000259" key="3">
    <source>
        <dbReference type="Pfam" id="PF14326"/>
    </source>
</evidence>